<dbReference type="InterPro" id="IPR013525">
    <property type="entry name" value="ABC2_TM"/>
</dbReference>
<dbReference type="GO" id="GO:0016020">
    <property type="term" value="C:membrane"/>
    <property type="evidence" value="ECO:0007669"/>
    <property type="project" value="UniProtKB-SubCell"/>
</dbReference>
<dbReference type="GO" id="GO:0140359">
    <property type="term" value="F:ABC-type transporter activity"/>
    <property type="evidence" value="ECO:0007669"/>
    <property type="project" value="InterPro"/>
</dbReference>
<proteinExistence type="inferred from homology"/>
<dbReference type="InterPro" id="IPR010929">
    <property type="entry name" value="PDR_CDR_ABC"/>
</dbReference>
<evidence type="ECO:0000313" key="12">
    <source>
        <dbReference type="EMBL" id="CEH13462.1"/>
    </source>
</evidence>
<evidence type="ECO:0000256" key="10">
    <source>
        <dbReference type="SAM" id="Phobius"/>
    </source>
</evidence>
<dbReference type="SMART" id="SM00382">
    <property type="entry name" value="AAA"/>
    <property type="match status" value="2"/>
</dbReference>
<feature type="transmembrane region" description="Helical" evidence="10">
    <location>
        <begin position="471"/>
        <end position="492"/>
    </location>
</feature>
<dbReference type="InterPro" id="IPR034001">
    <property type="entry name" value="ABCG_PDR_1"/>
</dbReference>
<feature type="compositionally biased region" description="Polar residues" evidence="9">
    <location>
        <begin position="37"/>
        <end position="52"/>
    </location>
</feature>
<feature type="transmembrane region" description="Helical" evidence="10">
    <location>
        <begin position="1183"/>
        <end position="1203"/>
    </location>
</feature>
<dbReference type="InterPro" id="IPR017871">
    <property type="entry name" value="ABC_transporter-like_CS"/>
</dbReference>
<evidence type="ECO:0000256" key="7">
    <source>
        <dbReference type="ARBA" id="ARBA00022989"/>
    </source>
</evidence>
<feature type="region of interest" description="Disordered" evidence="9">
    <location>
        <begin position="1"/>
        <end position="102"/>
    </location>
</feature>
<dbReference type="OrthoDB" id="245989at2759"/>
<organism evidence="12 13">
    <name type="scientific">Ceraceosorus bombacis</name>
    <dbReference type="NCBI Taxonomy" id="401625"/>
    <lineage>
        <taxon>Eukaryota</taxon>
        <taxon>Fungi</taxon>
        <taxon>Dikarya</taxon>
        <taxon>Basidiomycota</taxon>
        <taxon>Ustilaginomycotina</taxon>
        <taxon>Exobasidiomycetes</taxon>
        <taxon>Ceraceosorales</taxon>
        <taxon>Ceraceosoraceae</taxon>
        <taxon>Ceraceosorus</taxon>
    </lineage>
</organism>
<dbReference type="GO" id="GO:0005524">
    <property type="term" value="F:ATP binding"/>
    <property type="evidence" value="ECO:0007669"/>
    <property type="project" value="UniProtKB-KW"/>
</dbReference>
<dbReference type="Proteomes" id="UP000054845">
    <property type="component" value="Unassembled WGS sequence"/>
</dbReference>
<dbReference type="Pfam" id="PF01061">
    <property type="entry name" value="ABC2_membrane"/>
    <property type="match status" value="2"/>
</dbReference>
<accession>A0A0P1BD26</accession>
<comment type="subcellular location">
    <subcellularLocation>
        <location evidence="1">Membrane</location>
        <topology evidence="1">Multi-pass membrane protein</topology>
    </subcellularLocation>
</comment>
<keyword evidence="8 10" id="KW-0472">Membrane</keyword>
<feature type="transmembrane region" description="Helical" evidence="10">
    <location>
        <begin position="1110"/>
        <end position="1130"/>
    </location>
</feature>
<keyword evidence="5" id="KW-0547">Nucleotide-binding</keyword>
<evidence type="ECO:0000313" key="13">
    <source>
        <dbReference type="Proteomes" id="UP000054845"/>
    </source>
</evidence>
<evidence type="ECO:0000256" key="1">
    <source>
        <dbReference type="ARBA" id="ARBA00004141"/>
    </source>
</evidence>
<feature type="transmembrane region" description="Helical" evidence="10">
    <location>
        <begin position="547"/>
        <end position="568"/>
    </location>
</feature>
<dbReference type="GO" id="GO:0016887">
    <property type="term" value="F:ATP hydrolysis activity"/>
    <property type="evidence" value="ECO:0007669"/>
    <property type="project" value="InterPro"/>
</dbReference>
<keyword evidence="7 10" id="KW-1133">Transmembrane helix</keyword>
<dbReference type="STRING" id="401625.A0A0P1BD26"/>
<evidence type="ECO:0000256" key="2">
    <source>
        <dbReference type="ARBA" id="ARBA00006012"/>
    </source>
</evidence>
<dbReference type="CDD" id="cd03233">
    <property type="entry name" value="ABCG_PDR_domain1"/>
    <property type="match status" value="1"/>
</dbReference>
<feature type="transmembrane region" description="Helical" evidence="10">
    <location>
        <begin position="687"/>
        <end position="704"/>
    </location>
</feature>
<name>A0A0P1BD26_9BASI</name>
<dbReference type="PROSITE" id="PS00211">
    <property type="entry name" value="ABC_TRANSPORTER_1"/>
    <property type="match status" value="1"/>
</dbReference>
<dbReference type="PROSITE" id="PS50893">
    <property type="entry name" value="ABC_TRANSPORTER_2"/>
    <property type="match status" value="2"/>
</dbReference>
<dbReference type="Pfam" id="PF14510">
    <property type="entry name" value="ABC_trans_N"/>
    <property type="match status" value="1"/>
</dbReference>
<feature type="transmembrane region" description="Helical" evidence="10">
    <location>
        <begin position="1209"/>
        <end position="1229"/>
    </location>
</feature>
<dbReference type="InterPro" id="IPR027417">
    <property type="entry name" value="P-loop_NTPase"/>
</dbReference>
<evidence type="ECO:0000256" key="5">
    <source>
        <dbReference type="ARBA" id="ARBA00022741"/>
    </source>
</evidence>
<dbReference type="InterPro" id="IPR043926">
    <property type="entry name" value="ABCG_dom"/>
</dbReference>
<evidence type="ECO:0000256" key="4">
    <source>
        <dbReference type="ARBA" id="ARBA00022692"/>
    </source>
</evidence>
<dbReference type="CDD" id="cd03232">
    <property type="entry name" value="ABCG_PDR_domain2"/>
    <property type="match status" value="1"/>
</dbReference>
<feature type="domain" description="ABC transporter" evidence="11">
    <location>
        <begin position="776"/>
        <end position="1040"/>
    </location>
</feature>
<dbReference type="Pfam" id="PF00005">
    <property type="entry name" value="ABC_tran"/>
    <property type="match status" value="2"/>
</dbReference>
<comment type="similarity">
    <text evidence="2">Belongs to the ABC transporter superfamily. ABCG family. PDR (TC 3.A.1.205) subfamily.</text>
</comment>
<evidence type="ECO:0000256" key="9">
    <source>
        <dbReference type="SAM" id="MobiDB-lite"/>
    </source>
</evidence>
<dbReference type="InterPro" id="IPR003593">
    <property type="entry name" value="AAA+_ATPase"/>
</dbReference>
<keyword evidence="6" id="KW-0067">ATP-binding</keyword>
<feature type="domain" description="ABC transporter" evidence="11">
    <location>
        <begin position="165"/>
        <end position="420"/>
    </location>
</feature>
<evidence type="ECO:0000256" key="6">
    <source>
        <dbReference type="ARBA" id="ARBA00022840"/>
    </source>
</evidence>
<dbReference type="PANTHER" id="PTHR19241">
    <property type="entry name" value="ATP-BINDING CASSETTE TRANSPORTER"/>
    <property type="match status" value="1"/>
</dbReference>
<sequence length="1380" mass="152298">MSQSNAVSRDEPVEQVLDQQAKPEGSSGAAQMEKYDTQAQPNLERVTSTASHKTIPIGTLDPSGTAELTRRLTEHSVRSRQAAAGLPPTTLEEGDEKRTFDPFDTTGKFDLAAFLREMLGHSDQRGNERRTMGLAFQDLTVTGIGAGVALNQSFGSMLVQPARSLAHLSSMRNPPIKKILDSFTGCVKPGEMLLVLGRPGSGCTSLLKTLASYRGGFRSIEGDMSWQGWSHKDINGSLRGDVVYAPEDDVHFPTLTVAQTLDFAISTRAPASGRRPGLSEDGKSTRDEYTSLAREAIATILGLRHTFNTKVGNELIRGISGGEKKRVSIAELMATRAKVAMYDSPTRGLDSSTAVEFGQALRIMTDLTDMTVCASVYQAGEGLTSLFDKVVAGKQNAQETSAYMKELKDNHTAEAAAHYKAVQREEKAKHTRKDSPFVMSLPQQIRAAIKRRAQILWGDLPTQLIIIRGGVLFFALLFNAFTAMTEVAAGYAQRPIVIRQARFSMIHPFSDALANTLLDLPLRAITSLPFSVIIYFLTGLVYRADAFFIYLAIVYLTTYLMVAFFRALAATFRNEANATLVAGLGIIDLALYAGYVIPRNSMVIWWRWLSYCNPIAFSFEILITNEFRYLDVPCASVIPSGPGYEAVNAANQVCAVASGQPGELTIDGAAYALANYGYLFSNRGRNVGILLGFFFAFVIWYAAASEFQNDPSAKAGILIFKRGREPKSVKEAMYAKGTDLEKAEEKGIAEGALTAEEEDEQQAAAVRELDFSSDVFSFSNVNYDVLVKKERRRLLSNVSGYVAPGKLTALMGESGAGKTTLLNVLAQRAGTGIVDGNFLVGGRRLPNSFQADTGYCQQQDTHLSTATVREALQFSALLRQPAERTRQQKLDYVESVIKMLEMETFAEALQKLDYVESVIKMLEMEAFAEALVGEVGEGLNIEQRKRLTIAVELAARPKLLLFLDEPTSGLDAQAAWSIVRFLRKLADAGQAILCTIHQPSGELFNTMDRLILLKKGGEVVYNGDLGKNCSVILPYFAGVCGRECQEHENPAEYILDVIGAGKSITTASLQNKLFAIFMSLVLSTSLAQQQQPMFIRFRSLYEARERPSKMYAWPIAVISAILVEIPWNALGNTLYWAPWYFMTQFSFASDRVIYNWLALQFFSIYWLTFSSAMAALAPNAQLASVLFSVFFSFVIVFCGVVQPPPLQPYFWRIWMLPLSPFTYLLEGLLGNVLGPQIVRCAENEFNIIRPPTGQTCEAYLSPYFTRAFGYFEQRPDGDCQVCQYSRGEDFLTGLSTPDFAFSSSHRWRNLGILAAYIGFNVALALGLFYLARIHNWNKTKPAKKGSPAKSGKNADLPMQKAAAELTGNEKKLYKLQFMRS</sequence>
<dbReference type="SUPFAM" id="SSF52540">
    <property type="entry name" value="P-loop containing nucleoside triphosphate hydrolases"/>
    <property type="match status" value="2"/>
</dbReference>
<evidence type="ECO:0000256" key="8">
    <source>
        <dbReference type="ARBA" id="ARBA00023136"/>
    </source>
</evidence>
<dbReference type="Pfam" id="PF19055">
    <property type="entry name" value="ABC2_membrane_7"/>
    <property type="match status" value="1"/>
</dbReference>
<dbReference type="InterPro" id="IPR003439">
    <property type="entry name" value="ABC_transporter-like_ATP-bd"/>
</dbReference>
<feature type="transmembrane region" description="Helical" evidence="10">
    <location>
        <begin position="1153"/>
        <end position="1176"/>
    </location>
</feature>
<keyword evidence="13" id="KW-1185">Reference proteome</keyword>
<keyword evidence="4 10" id="KW-0812">Transmembrane</keyword>
<dbReference type="EMBL" id="CCYA01000221">
    <property type="protein sequence ID" value="CEH13462.1"/>
    <property type="molecule type" value="Genomic_DNA"/>
</dbReference>
<feature type="transmembrane region" description="Helical" evidence="10">
    <location>
        <begin position="520"/>
        <end position="541"/>
    </location>
</feature>
<protein>
    <submittedName>
        <fullName evidence="12">Pleiotropic drug resistance abc transporter</fullName>
    </submittedName>
</protein>
<dbReference type="InterPro" id="IPR029481">
    <property type="entry name" value="ABC_trans_N"/>
</dbReference>
<feature type="transmembrane region" description="Helical" evidence="10">
    <location>
        <begin position="1310"/>
        <end position="1331"/>
    </location>
</feature>
<feature type="compositionally biased region" description="Basic and acidic residues" evidence="9">
    <location>
        <begin position="68"/>
        <end position="77"/>
    </location>
</feature>
<evidence type="ECO:0000256" key="3">
    <source>
        <dbReference type="ARBA" id="ARBA00022448"/>
    </source>
</evidence>
<reference evidence="12 13" key="1">
    <citation type="submission" date="2014-09" db="EMBL/GenBank/DDBJ databases">
        <authorList>
            <person name="Magalhaes I.L.F."/>
            <person name="Oliveira U."/>
            <person name="Santos F.R."/>
            <person name="Vidigal T.H.D.A."/>
            <person name="Brescovit A.D."/>
            <person name="Santos A.J."/>
        </authorList>
    </citation>
    <scope>NUCLEOTIDE SEQUENCE [LARGE SCALE GENOMIC DNA]</scope>
</reference>
<keyword evidence="3" id="KW-0813">Transport</keyword>
<evidence type="ECO:0000259" key="11">
    <source>
        <dbReference type="PROSITE" id="PS50893"/>
    </source>
</evidence>
<dbReference type="Gene3D" id="3.40.50.300">
    <property type="entry name" value="P-loop containing nucleotide triphosphate hydrolases"/>
    <property type="match status" value="2"/>
</dbReference>
<feature type="transmembrane region" description="Helical" evidence="10">
    <location>
        <begin position="604"/>
        <end position="623"/>
    </location>
</feature>
<dbReference type="InterPro" id="IPR034003">
    <property type="entry name" value="ABCG_PDR_2"/>
</dbReference>
<dbReference type="Pfam" id="PF06422">
    <property type="entry name" value="PDR_CDR"/>
    <property type="match status" value="1"/>
</dbReference>
<feature type="transmembrane region" description="Helical" evidence="10">
    <location>
        <begin position="580"/>
        <end position="598"/>
    </location>
</feature>